<proteinExistence type="predicted"/>
<organism evidence="2 3">
    <name type="scientific">Ornithinimicrobium faecis</name>
    <dbReference type="NCBI Taxonomy" id="2934158"/>
    <lineage>
        <taxon>Bacteria</taxon>
        <taxon>Bacillati</taxon>
        <taxon>Actinomycetota</taxon>
        <taxon>Actinomycetes</taxon>
        <taxon>Micrococcales</taxon>
        <taxon>Ornithinimicrobiaceae</taxon>
        <taxon>Ornithinimicrobium</taxon>
    </lineage>
</organism>
<evidence type="ECO:0000313" key="3">
    <source>
        <dbReference type="Proteomes" id="UP001056455"/>
    </source>
</evidence>
<protein>
    <submittedName>
        <fullName evidence="2">Helix-turn-helix domain-containing protein</fullName>
    </submittedName>
</protein>
<dbReference type="Gene3D" id="1.10.10.10">
    <property type="entry name" value="Winged helix-like DNA-binding domain superfamily/Winged helix DNA-binding domain"/>
    <property type="match status" value="1"/>
</dbReference>
<feature type="compositionally biased region" description="Acidic residues" evidence="1">
    <location>
        <begin position="1"/>
        <end position="11"/>
    </location>
</feature>
<name>A0ABY4YQN1_9MICO</name>
<feature type="compositionally biased region" description="Low complexity" evidence="1">
    <location>
        <begin position="24"/>
        <end position="39"/>
    </location>
</feature>
<sequence>MTGDDAAELTPEEPLSATPRDPATDGVGDADAGANASADTPKHRERRSATDAEARALASSLRLRILRLTLDEPLTNKEIAEALDRNPASVLHHVRTLVDTGFLRAEAVRRGTRGSREIPYRATGKSWNLDTHGVTAGPIVEAFVSEIGTVPAHQRELSRMRLNGSDLEEFRKRLYELVTDFYERPRDTQSAPHSVFIAMHPDTSTPRRHAPGPPAKE</sequence>
<accession>A0ABY4YQN1</accession>
<dbReference type="RefSeq" id="WP_252591894.1">
    <property type="nucleotide sequence ID" value="NZ_CP099489.1"/>
</dbReference>
<dbReference type="InterPro" id="IPR036388">
    <property type="entry name" value="WH-like_DNA-bd_sf"/>
</dbReference>
<reference evidence="2" key="1">
    <citation type="submission" date="2022-06" db="EMBL/GenBank/DDBJ databases">
        <title>Ornithinimicrobium HY1793.</title>
        <authorList>
            <person name="Huang Y."/>
        </authorList>
    </citation>
    <scope>NUCLEOTIDE SEQUENCE</scope>
    <source>
        <strain evidence="2">HY1793</strain>
    </source>
</reference>
<evidence type="ECO:0000256" key="1">
    <source>
        <dbReference type="SAM" id="MobiDB-lite"/>
    </source>
</evidence>
<dbReference type="InterPro" id="IPR036390">
    <property type="entry name" value="WH_DNA-bd_sf"/>
</dbReference>
<dbReference type="SUPFAM" id="SSF46785">
    <property type="entry name" value="Winged helix' DNA-binding domain"/>
    <property type="match status" value="1"/>
</dbReference>
<dbReference type="Pfam" id="PF12840">
    <property type="entry name" value="HTH_20"/>
    <property type="match status" value="1"/>
</dbReference>
<feature type="region of interest" description="Disordered" evidence="1">
    <location>
        <begin position="1"/>
        <end position="53"/>
    </location>
</feature>
<evidence type="ECO:0000313" key="2">
    <source>
        <dbReference type="EMBL" id="USQ79004.1"/>
    </source>
</evidence>
<dbReference type="EMBL" id="CP099489">
    <property type="protein sequence ID" value="USQ79004.1"/>
    <property type="molecule type" value="Genomic_DNA"/>
</dbReference>
<dbReference type="Proteomes" id="UP001056455">
    <property type="component" value="Chromosome"/>
</dbReference>
<gene>
    <name evidence="2" type="ORF">NF556_15430</name>
</gene>
<keyword evidence="3" id="KW-1185">Reference proteome</keyword>